<dbReference type="EMBL" id="JACNMF010000007">
    <property type="protein sequence ID" value="MBC3759944.1"/>
    <property type="molecule type" value="Genomic_DNA"/>
</dbReference>
<comment type="subcellular location">
    <subcellularLocation>
        <location evidence="1">Membrane</location>
        <topology evidence="1">Multi-pass membrane protein</topology>
    </subcellularLocation>
</comment>
<reference evidence="7" key="1">
    <citation type="submission" date="2020-08" db="EMBL/GenBank/DDBJ databases">
        <title>Hyunsoonleella sp. strain SJ7 genome sequencing and assembly.</title>
        <authorList>
            <person name="Kim I."/>
        </authorList>
    </citation>
    <scope>NUCLEOTIDE SEQUENCE</scope>
    <source>
        <strain evidence="7">SJ7</strain>
    </source>
</reference>
<dbReference type="Proteomes" id="UP000656244">
    <property type="component" value="Unassembled WGS sequence"/>
</dbReference>
<feature type="transmembrane region" description="Helical" evidence="6">
    <location>
        <begin position="43"/>
        <end position="64"/>
    </location>
</feature>
<dbReference type="InterPro" id="IPR031312">
    <property type="entry name" value="Na/sul_symport_CS"/>
</dbReference>
<evidence type="ECO:0000256" key="5">
    <source>
        <dbReference type="ARBA" id="ARBA00023136"/>
    </source>
</evidence>
<evidence type="ECO:0000256" key="1">
    <source>
        <dbReference type="ARBA" id="ARBA00004141"/>
    </source>
</evidence>
<keyword evidence="4 6" id="KW-1133">Transmembrane helix</keyword>
<evidence type="ECO:0000313" key="8">
    <source>
        <dbReference type="Proteomes" id="UP000656244"/>
    </source>
</evidence>
<evidence type="ECO:0000256" key="3">
    <source>
        <dbReference type="ARBA" id="ARBA00022692"/>
    </source>
</evidence>
<feature type="transmembrane region" description="Helical" evidence="6">
    <location>
        <begin position="390"/>
        <end position="407"/>
    </location>
</feature>
<evidence type="ECO:0000313" key="7">
    <source>
        <dbReference type="EMBL" id="MBC3759944.1"/>
    </source>
</evidence>
<dbReference type="GO" id="GO:0015141">
    <property type="term" value="F:succinate transmembrane transporter activity"/>
    <property type="evidence" value="ECO:0007669"/>
    <property type="project" value="UniProtKB-ARBA"/>
</dbReference>
<keyword evidence="8" id="KW-1185">Reference proteome</keyword>
<sequence length="489" mass="53298">MKTSKQIGLILGPLLFILIRLFFAPEGLSDEANGVLASTAWIAVWWITEAIPIAATALLPIVLFPLSGSLDIGTTTASFGHKFVFLYLGGFIIAIAIEKWNLHKRIALNIINVIGSNVQKIILGFMVATAFLSMWISNTATSVMMLPIGIAIIKQLKDNPKTDEDENLIFGKALMLAIAYSASIGGIATLIGTPPNLVLAGVVSETYGYEITFSQWFIFGFPISVILLAICWKYLTSFAFTFDQKEFPGGKQEIKRLLQTLGKMAYEEKIVAIVFATTAFCWITRSFLLKKILPHIDDTIIAIVFALVLFLIPSKTKKKNIMSWKDTRDLPWGIILLFGGGMALAKGFETSGLALWIGNQMTTLVGVSTIVLILLLIASVNFLTEITSNLATTAMLLPVLAPMALTIDMHPFVLMVGTAVAASCAFMLPVATPPNAVVFGSGYLRIPDMVSKGIVMNVISIIILTLFVVFVLPELWGIVIEQFPEALKK</sequence>
<accession>A0A923HE66</accession>
<feature type="transmembrane region" description="Helical" evidence="6">
    <location>
        <begin position="295"/>
        <end position="313"/>
    </location>
</feature>
<dbReference type="NCBIfam" id="TIGR00785">
    <property type="entry name" value="dass"/>
    <property type="match status" value="1"/>
</dbReference>
<name>A0A923HE66_9FLAO</name>
<dbReference type="RefSeq" id="WP_186563918.1">
    <property type="nucleotide sequence ID" value="NZ_JACNMF010000007.1"/>
</dbReference>
<feature type="transmembrane region" description="Helical" evidence="6">
    <location>
        <begin position="270"/>
        <end position="289"/>
    </location>
</feature>
<feature type="transmembrane region" description="Helical" evidence="6">
    <location>
        <begin position="363"/>
        <end position="383"/>
    </location>
</feature>
<feature type="transmembrane region" description="Helical" evidence="6">
    <location>
        <begin position="173"/>
        <end position="193"/>
    </location>
</feature>
<feature type="transmembrane region" description="Helical" evidence="6">
    <location>
        <begin position="334"/>
        <end position="357"/>
    </location>
</feature>
<keyword evidence="5 6" id="KW-0472">Membrane</keyword>
<protein>
    <submittedName>
        <fullName evidence="7">DASS family sodium-coupled anion symporter</fullName>
    </submittedName>
</protein>
<dbReference type="Pfam" id="PF00939">
    <property type="entry name" value="Na_sulph_symp"/>
    <property type="match status" value="1"/>
</dbReference>
<feature type="transmembrane region" description="Helical" evidence="6">
    <location>
        <begin position="122"/>
        <end position="153"/>
    </location>
</feature>
<keyword evidence="2" id="KW-0813">Transport</keyword>
<organism evidence="7 8">
    <name type="scientific">Hyunsoonleella aquatilis</name>
    <dbReference type="NCBI Taxonomy" id="2762758"/>
    <lineage>
        <taxon>Bacteria</taxon>
        <taxon>Pseudomonadati</taxon>
        <taxon>Bacteroidota</taxon>
        <taxon>Flavobacteriia</taxon>
        <taxon>Flavobacteriales</taxon>
        <taxon>Flavobacteriaceae</taxon>
    </lineage>
</organism>
<proteinExistence type="predicted"/>
<feature type="transmembrane region" description="Helical" evidence="6">
    <location>
        <begin position="453"/>
        <end position="472"/>
    </location>
</feature>
<feature type="transmembrane region" description="Helical" evidence="6">
    <location>
        <begin position="84"/>
        <end position="102"/>
    </location>
</feature>
<keyword evidence="3 6" id="KW-0812">Transmembrane</keyword>
<dbReference type="PANTHER" id="PTHR10283">
    <property type="entry name" value="SOLUTE CARRIER FAMILY 13 MEMBER"/>
    <property type="match status" value="1"/>
</dbReference>
<dbReference type="PANTHER" id="PTHR10283:SF82">
    <property type="entry name" value="SOLUTE CARRIER FAMILY 13 MEMBER 2"/>
    <property type="match status" value="1"/>
</dbReference>
<feature type="transmembrane region" description="Helical" evidence="6">
    <location>
        <begin position="213"/>
        <end position="235"/>
    </location>
</feature>
<comment type="caution">
    <text evidence="7">The sequence shown here is derived from an EMBL/GenBank/DDBJ whole genome shotgun (WGS) entry which is preliminary data.</text>
</comment>
<evidence type="ECO:0000256" key="2">
    <source>
        <dbReference type="ARBA" id="ARBA00022448"/>
    </source>
</evidence>
<dbReference type="AlphaFoldDB" id="A0A923HE66"/>
<dbReference type="PROSITE" id="PS01271">
    <property type="entry name" value="NA_SULFATE"/>
    <property type="match status" value="1"/>
</dbReference>
<evidence type="ECO:0000256" key="4">
    <source>
        <dbReference type="ARBA" id="ARBA00022989"/>
    </source>
</evidence>
<gene>
    <name evidence="7" type="ORF">H7U19_16140</name>
</gene>
<feature type="transmembrane region" description="Helical" evidence="6">
    <location>
        <begin position="413"/>
        <end position="432"/>
    </location>
</feature>
<dbReference type="InterPro" id="IPR001898">
    <property type="entry name" value="SLC13A/DASS"/>
</dbReference>
<evidence type="ECO:0000256" key="6">
    <source>
        <dbReference type="SAM" id="Phobius"/>
    </source>
</evidence>
<dbReference type="CDD" id="cd01115">
    <property type="entry name" value="SLC13_permease"/>
    <property type="match status" value="1"/>
</dbReference>
<dbReference type="GO" id="GO:0005886">
    <property type="term" value="C:plasma membrane"/>
    <property type="evidence" value="ECO:0007669"/>
    <property type="project" value="TreeGrafter"/>
</dbReference>
<feature type="transmembrane region" description="Helical" evidence="6">
    <location>
        <begin position="7"/>
        <end position="23"/>
    </location>
</feature>